<dbReference type="SUPFAM" id="SSF53323">
    <property type="entry name" value="Pyruvate-ferredoxin oxidoreductase, PFOR, domain III"/>
    <property type="match status" value="1"/>
</dbReference>
<dbReference type="RefSeq" id="WP_147705693.1">
    <property type="nucleotide sequence ID" value="NZ_VDUY01000008.1"/>
</dbReference>
<dbReference type="CDD" id="cd07034">
    <property type="entry name" value="TPP_PYR_PFOR_IOR-alpha_like"/>
    <property type="match status" value="1"/>
</dbReference>
<organism evidence="8 9">
    <name type="scientific">Zeimonas arvi</name>
    <dbReference type="NCBI Taxonomy" id="2498847"/>
    <lineage>
        <taxon>Bacteria</taxon>
        <taxon>Pseudomonadati</taxon>
        <taxon>Pseudomonadota</taxon>
        <taxon>Betaproteobacteria</taxon>
        <taxon>Burkholderiales</taxon>
        <taxon>Burkholderiaceae</taxon>
        <taxon>Zeimonas</taxon>
    </lineage>
</organism>
<dbReference type="PANTHER" id="PTHR48084">
    <property type="entry name" value="2-OXOGLUTARATE OXIDOREDUCTASE SUBUNIT KORB-RELATED"/>
    <property type="match status" value="1"/>
</dbReference>
<dbReference type="CDD" id="cd02008">
    <property type="entry name" value="TPP_IOR_alpha"/>
    <property type="match status" value="1"/>
</dbReference>
<dbReference type="InterPro" id="IPR002869">
    <property type="entry name" value="Pyrv_flavodox_OxRed_cen"/>
</dbReference>
<accession>A0A5C8NP88</accession>
<comment type="caution">
    <text evidence="8">The sequence shown here is derived from an EMBL/GenBank/DDBJ whole genome shotgun (WGS) entry which is preliminary data.</text>
</comment>
<evidence type="ECO:0000313" key="8">
    <source>
        <dbReference type="EMBL" id="TXL63539.1"/>
    </source>
</evidence>
<keyword evidence="4" id="KW-0560">Oxidoreductase</keyword>
<dbReference type="GO" id="GO:0016625">
    <property type="term" value="F:oxidoreductase activity, acting on the aldehyde or oxo group of donors, iron-sulfur protein as acceptor"/>
    <property type="evidence" value="ECO:0007669"/>
    <property type="project" value="UniProtKB-ARBA"/>
</dbReference>
<proteinExistence type="predicted"/>
<evidence type="ECO:0000256" key="2">
    <source>
        <dbReference type="ARBA" id="ARBA00022485"/>
    </source>
</evidence>
<dbReference type="InterPro" id="IPR029061">
    <property type="entry name" value="THDP-binding"/>
</dbReference>
<dbReference type="GO" id="GO:0030976">
    <property type="term" value="F:thiamine pyrophosphate binding"/>
    <property type="evidence" value="ECO:0007669"/>
    <property type="project" value="InterPro"/>
</dbReference>
<evidence type="ECO:0000256" key="3">
    <source>
        <dbReference type="ARBA" id="ARBA00022982"/>
    </source>
</evidence>
<dbReference type="InterPro" id="IPR051457">
    <property type="entry name" value="2-oxoacid:Fd_oxidoreductase"/>
</dbReference>
<protein>
    <submittedName>
        <fullName evidence="8">Indolepyruvate ferredoxin oxidoreductase family protein</fullName>
    </submittedName>
</protein>
<dbReference type="Pfam" id="PF01558">
    <property type="entry name" value="POR"/>
    <property type="match status" value="1"/>
</dbReference>
<evidence type="ECO:0000256" key="1">
    <source>
        <dbReference type="ARBA" id="ARBA00022448"/>
    </source>
</evidence>
<dbReference type="InterPro" id="IPR009014">
    <property type="entry name" value="Transketo_C/PFOR_II"/>
</dbReference>
<dbReference type="InterPro" id="IPR017896">
    <property type="entry name" value="4Fe4S_Fe-S-bd"/>
</dbReference>
<name>A0A5C8NP88_9BURK</name>
<keyword evidence="6" id="KW-0411">Iron-sulfur</keyword>
<dbReference type="AlphaFoldDB" id="A0A5C8NP88"/>
<dbReference type="SUPFAM" id="SSF52518">
    <property type="entry name" value="Thiamin diphosphate-binding fold (THDP-binding)"/>
    <property type="match status" value="2"/>
</dbReference>
<dbReference type="Pfam" id="PF20169">
    <property type="entry name" value="DUF6537"/>
    <property type="match status" value="1"/>
</dbReference>
<evidence type="ECO:0000256" key="5">
    <source>
        <dbReference type="ARBA" id="ARBA00023004"/>
    </source>
</evidence>
<evidence type="ECO:0000256" key="6">
    <source>
        <dbReference type="ARBA" id="ARBA00023014"/>
    </source>
</evidence>
<dbReference type="OrthoDB" id="9803617at2"/>
<keyword evidence="1" id="KW-0813">Transport</keyword>
<dbReference type="NCBIfam" id="NF009588">
    <property type="entry name" value="PRK13029.1"/>
    <property type="match status" value="1"/>
</dbReference>
<dbReference type="GO" id="GO:0045333">
    <property type="term" value="P:cellular respiration"/>
    <property type="evidence" value="ECO:0007669"/>
    <property type="project" value="UniProtKB-ARBA"/>
</dbReference>
<feature type="domain" description="4Fe-4S ferredoxin-type" evidence="7">
    <location>
        <begin position="645"/>
        <end position="677"/>
    </location>
</feature>
<dbReference type="InterPro" id="IPR011766">
    <property type="entry name" value="TPP_enzyme_TPP-bd"/>
</dbReference>
<dbReference type="Gene3D" id="3.40.50.970">
    <property type="match status" value="1"/>
</dbReference>
<reference evidence="8 9" key="1">
    <citation type="submission" date="2019-06" db="EMBL/GenBank/DDBJ databases">
        <title>Quisquiliibacterium sp. nov., isolated from a maize field.</title>
        <authorList>
            <person name="Lin S.-Y."/>
            <person name="Tsai C.-F."/>
            <person name="Young C.-C."/>
        </authorList>
    </citation>
    <scope>NUCLEOTIDE SEQUENCE [LARGE SCALE GENOMIC DNA]</scope>
    <source>
        <strain evidence="8 9">CC-CFT501</strain>
    </source>
</reference>
<keyword evidence="8" id="KW-0670">Pyruvate</keyword>
<dbReference type="InterPro" id="IPR019752">
    <property type="entry name" value="Pyrv/ketoisovalerate_OxRed_cat"/>
</dbReference>
<dbReference type="PROSITE" id="PS51379">
    <property type="entry name" value="4FE4S_FER_2"/>
    <property type="match status" value="1"/>
</dbReference>
<dbReference type="PANTHER" id="PTHR48084:SF3">
    <property type="entry name" value="SUBUNIT OF PYRUVATE:FLAVODOXIN OXIDOREDUCTASE"/>
    <property type="match status" value="1"/>
</dbReference>
<keyword evidence="2" id="KW-0004">4Fe-4S</keyword>
<evidence type="ECO:0000313" key="9">
    <source>
        <dbReference type="Proteomes" id="UP000321548"/>
    </source>
</evidence>
<keyword evidence="2" id="KW-0479">Metal-binding</keyword>
<dbReference type="InterPro" id="IPR046667">
    <property type="entry name" value="DUF6537"/>
</dbReference>
<evidence type="ECO:0000259" key="7">
    <source>
        <dbReference type="PROSITE" id="PS51379"/>
    </source>
</evidence>
<keyword evidence="9" id="KW-1185">Reference proteome</keyword>
<dbReference type="SUPFAM" id="SSF52922">
    <property type="entry name" value="TK C-terminal domain-like"/>
    <property type="match status" value="1"/>
</dbReference>
<keyword evidence="5" id="KW-0408">Iron</keyword>
<dbReference type="NCBIfam" id="NF009589">
    <property type="entry name" value="PRK13030.1"/>
    <property type="match status" value="1"/>
</dbReference>
<dbReference type="GO" id="GO:0051539">
    <property type="term" value="F:4 iron, 4 sulfur cluster binding"/>
    <property type="evidence" value="ECO:0007669"/>
    <property type="project" value="UniProtKB-KW"/>
</dbReference>
<keyword evidence="3" id="KW-0249">Electron transport</keyword>
<dbReference type="Pfam" id="PF02775">
    <property type="entry name" value="TPP_enzyme_C"/>
    <property type="match status" value="1"/>
</dbReference>
<gene>
    <name evidence="8" type="ORF">FHP08_17005</name>
</gene>
<sequence>MNAPVDPALRQATLDDKYEAGEGAVYITGTQALVRLPLMQRQRDLAAGLNTAGYISGYRGSPIGGYDQALWKARKHLEKHHVKFVPGVNEDLAATAIWGSQQLNEFPGAKYDGVFGIWYGKGPGVDRSGDALRHANQAGSSKHGGVLAIGGDDHGAKSSTMAAQTDFIFKAVSMPVLAPATVQDYIDLGLQGFAMSRFSGLWVGFKAVTDTIEVAGIVDVSPDRLKLVTPEGVEMPEGGLNLRWPEEPFLKMEERLSRWKIPAALAWARANRLDRHVLGRADGEPARLGILSTGKSWLDTMQALADLGIDDATAKAIGLRVYKVAMPWPLEPEGVREFCAGCDEVLVIEEKRSLIEAQLKEVLYPLAQRPLVTGKQDERGAPMLAEWGELSPAICARAIVARLRRFASAGADARGGSLAEVLARCDARLGQIEAREQALAVQPPSIERIPYFCSGCPHNTSTRVPEGSRALAGIGCHYMSMWMDRSTATFTHMGAEGTSWVGQFPFSETKHVFQNLGDGTYFHSGSLAIRQAVAANTPITYKILFNDAVAMTGGQKHDGQLSPRMIARQVAAEGVEKIVVVTDEPEKYPAGYFESSIPVHHRSKLDEVQRELREYPGVSVLIYDQTCAAEKRRRRKRGEFPDPQKRVFINEAVCEGCGDCGVQSNCVSIEPVETEFGRKRKINQSACNKDYSCVNGFCPSFVTVHGGKLRRAAGAGAGQAAGVQGAAQAGAEAPATSRTPIAQSLAAGLPAASLPGIDGSYAMLITGIGGTGVVTIGALIGMAAHLEGKNVTVLDVAGLAQKNGAVMSYVRIGRAGEPLYAPRIGTAAADAVLGCDIVVTAGREALARMVPGRTRVVANVASTPTADFTRNADWKFPLGEMESAIVAAIGDEKAADFIDGQRLATALLGDAIATNLFMLGYAWQRGLVPVSAKAIERAIELNEVAIEANKNAFAWGRVAAVDLDRVEKAASPATPISIVRKPAPVSLDDLIAQRAEFLTGYQSGRYAKRFTSFVDKVREAEKRVVGEGAPLKLTEAVARYFSKLMAYKDEYEVARLYTDGRFLDKLNQQFEGDFTLGFNLAPPMLAKRNAKGELVKAEYGSWMFKAFGLLAKLKGLRGTPLDPFGRTEERREERALIEAYQRTIEGLLGRLDRDNLSVAVKIASIPEEIRGYGHVKARNLAAAKARQAELLKAFEAARPMKAAA</sequence>
<dbReference type="InterPro" id="IPR002880">
    <property type="entry name" value="Pyrv_Fd/Flavodoxin_OxRdtase_N"/>
</dbReference>
<dbReference type="GO" id="GO:0044281">
    <property type="term" value="P:small molecule metabolic process"/>
    <property type="evidence" value="ECO:0007669"/>
    <property type="project" value="UniProtKB-ARBA"/>
</dbReference>
<dbReference type="EMBL" id="VDUY01000008">
    <property type="protein sequence ID" value="TXL63539.1"/>
    <property type="molecule type" value="Genomic_DNA"/>
</dbReference>
<evidence type="ECO:0000256" key="4">
    <source>
        <dbReference type="ARBA" id="ARBA00023002"/>
    </source>
</evidence>
<dbReference type="Gene3D" id="3.40.920.10">
    <property type="entry name" value="Pyruvate-ferredoxin oxidoreductase, PFOR, domain III"/>
    <property type="match status" value="1"/>
</dbReference>
<dbReference type="Proteomes" id="UP000321548">
    <property type="component" value="Unassembled WGS sequence"/>
</dbReference>